<proteinExistence type="predicted"/>
<feature type="transmembrane region" description="Helical" evidence="1">
    <location>
        <begin position="46"/>
        <end position="71"/>
    </location>
</feature>
<feature type="transmembrane region" description="Helical" evidence="1">
    <location>
        <begin position="171"/>
        <end position="196"/>
    </location>
</feature>
<feature type="transmembrane region" description="Helical" evidence="1">
    <location>
        <begin position="91"/>
        <end position="112"/>
    </location>
</feature>
<accession>A0ABT9Q8R6</accession>
<evidence type="ECO:0008006" key="4">
    <source>
        <dbReference type="Google" id="ProtNLM"/>
    </source>
</evidence>
<dbReference type="Proteomes" id="UP001225356">
    <property type="component" value="Unassembled WGS sequence"/>
</dbReference>
<evidence type="ECO:0000313" key="3">
    <source>
        <dbReference type="Proteomes" id="UP001225356"/>
    </source>
</evidence>
<keyword evidence="1" id="KW-0812">Transmembrane</keyword>
<dbReference type="RefSeq" id="WP_307556990.1">
    <property type="nucleotide sequence ID" value="NZ_JAUSQU010000001.1"/>
</dbReference>
<feature type="transmembrane region" description="Helical" evidence="1">
    <location>
        <begin position="203"/>
        <end position="221"/>
    </location>
</feature>
<feature type="transmembrane region" description="Helical" evidence="1">
    <location>
        <begin position="227"/>
        <end position="247"/>
    </location>
</feature>
<evidence type="ECO:0000313" key="2">
    <source>
        <dbReference type="EMBL" id="MDP9843052.1"/>
    </source>
</evidence>
<sequence>MTGFESLATGTAVSGPGTAVRPMVGVAADRGRKPQQREDVVVSSKWRVAAGIIALMGGSVGQLLYFVVVPVPVSSGATSDQVAAAAGQGAAMQAVLWLDLLILLLIPAALYVGEVAGARRSRLAAVGTAVTFVTALGAGYLLAGDVLIYLASVADDRAGAVAMVSAYQSHGVVVFALVTSVVGNMIGFVLLGIALVRARSIPVWAGAAVAAAAVLEVAGHASGIGGVAIFAYILRIAGFAACAVALVRLRRDGAVPRPPEVQIAV</sequence>
<reference evidence="2 3" key="1">
    <citation type="submission" date="2023-07" db="EMBL/GenBank/DDBJ databases">
        <title>Sequencing the genomes of 1000 actinobacteria strains.</title>
        <authorList>
            <person name="Klenk H.-P."/>
        </authorList>
    </citation>
    <scope>NUCLEOTIDE SEQUENCE [LARGE SCALE GENOMIC DNA]</scope>
    <source>
        <strain evidence="2 3">DSM 46740</strain>
    </source>
</reference>
<evidence type="ECO:0000256" key="1">
    <source>
        <dbReference type="SAM" id="Phobius"/>
    </source>
</evidence>
<dbReference type="EMBL" id="JAUSQU010000001">
    <property type="protein sequence ID" value="MDP9843052.1"/>
    <property type="molecule type" value="Genomic_DNA"/>
</dbReference>
<keyword evidence="1" id="KW-1133">Transmembrane helix</keyword>
<keyword evidence="3" id="KW-1185">Reference proteome</keyword>
<keyword evidence="1" id="KW-0472">Membrane</keyword>
<feature type="transmembrane region" description="Helical" evidence="1">
    <location>
        <begin position="124"/>
        <end position="151"/>
    </location>
</feature>
<organism evidence="2 3">
    <name type="scientific">Streptosporangium lutulentum</name>
    <dbReference type="NCBI Taxonomy" id="1461250"/>
    <lineage>
        <taxon>Bacteria</taxon>
        <taxon>Bacillati</taxon>
        <taxon>Actinomycetota</taxon>
        <taxon>Actinomycetes</taxon>
        <taxon>Streptosporangiales</taxon>
        <taxon>Streptosporangiaceae</taxon>
        <taxon>Streptosporangium</taxon>
    </lineage>
</organism>
<name>A0ABT9Q8R6_9ACTN</name>
<gene>
    <name evidence="2" type="ORF">J2853_002263</name>
</gene>
<protein>
    <recommendedName>
        <fullName evidence="4">DUF4386 family protein</fullName>
    </recommendedName>
</protein>
<comment type="caution">
    <text evidence="2">The sequence shown here is derived from an EMBL/GenBank/DDBJ whole genome shotgun (WGS) entry which is preliminary data.</text>
</comment>